<protein>
    <submittedName>
        <fullName evidence="1">Uncharacterized protein</fullName>
    </submittedName>
</protein>
<dbReference type="EMBL" id="FPAV01000018">
    <property type="protein sequence ID" value="SFU15638.1"/>
    <property type="molecule type" value="Genomic_DNA"/>
</dbReference>
<proteinExistence type="predicted"/>
<comment type="caution">
    <text evidence="1">The sequence shown here is derived from an EMBL/GenBank/DDBJ whole genome shotgun (WGS) entry which is preliminary data.</text>
</comment>
<dbReference type="Proteomes" id="UP000198760">
    <property type="component" value="Unassembled WGS sequence"/>
</dbReference>
<evidence type="ECO:0000313" key="1">
    <source>
        <dbReference type="EMBL" id="SFR25834.1"/>
    </source>
</evidence>
<evidence type="ECO:0000313" key="4">
    <source>
        <dbReference type="Proteomes" id="UP000199173"/>
    </source>
</evidence>
<dbReference type="EMBL" id="FOYJ01000015">
    <property type="protein sequence ID" value="SFR25834.1"/>
    <property type="molecule type" value="Genomic_DNA"/>
</dbReference>
<dbReference type="AlphaFoldDB" id="A0AAX2EYX7"/>
<gene>
    <name evidence="2" type="ORF">SAMN03159428_04790</name>
    <name evidence="1" type="ORF">SAMN03159514_04778</name>
</gene>
<name>A0AAX2EYX7_9ENTR</name>
<evidence type="ECO:0000313" key="3">
    <source>
        <dbReference type="Proteomes" id="UP000198760"/>
    </source>
</evidence>
<accession>A0AAX2EYX7</accession>
<sequence length="64" mass="6741">MNVSDLADSSPLSNFLHISLAAPEGDDKGGMIVLKGHKSSLAVTSLIWHTLKMPASLVSFTSES</sequence>
<keyword evidence="3" id="KW-1185">Reference proteome</keyword>
<evidence type="ECO:0000313" key="2">
    <source>
        <dbReference type="EMBL" id="SFU15638.1"/>
    </source>
</evidence>
<dbReference type="KEGG" id="krd:A3780_17070"/>
<organism evidence="1 4">
    <name type="scientific">Kosakonia radicincitans</name>
    <dbReference type="NCBI Taxonomy" id="283686"/>
    <lineage>
        <taxon>Bacteria</taxon>
        <taxon>Pseudomonadati</taxon>
        <taxon>Pseudomonadota</taxon>
        <taxon>Gammaproteobacteria</taxon>
        <taxon>Enterobacterales</taxon>
        <taxon>Enterobacteriaceae</taxon>
        <taxon>Kosakonia</taxon>
    </lineage>
</organism>
<reference evidence="3 4" key="1">
    <citation type="submission" date="2016-10" db="EMBL/GenBank/DDBJ databases">
        <authorList>
            <person name="Varghese N."/>
            <person name="Submissions S."/>
        </authorList>
    </citation>
    <scope>NUCLEOTIDE SEQUENCE [LARGE SCALE GENOMIC DNA]</scope>
    <source>
        <strain evidence="2 3">NFIX06</strain>
        <strain evidence="1 4">NFIX08</strain>
    </source>
</reference>
<dbReference type="Proteomes" id="UP000199173">
    <property type="component" value="Unassembled WGS sequence"/>
</dbReference>